<evidence type="ECO:0000256" key="1">
    <source>
        <dbReference type="ARBA" id="ARBA00007789"/>
    </source>
</evidence>
<dbReference type="InterPro" id="IPR019949">
    <property type="entry name" value="CmoO-like"/>
</dbReference>
<dbReference type="Pfam" id="PF00296">
    <property type="entry name" value="Bac_luciferase"/>
    <property type="match status" value="1"/>
</dbReference>
<dbReference type="GO" id="GO:0005829">
    <property type="term" value="C:cytosol"/>
    <property type="evidence" value="ECO:0007669"/>
    <property type="project" value="TreeGrafter"/>
</dbReference>
<dbReference type="FunFam" id="3.20.20.30:FF:000002">
    <property type="entry name" value="LLM class flavin-dependent oxidoreductase"/>
    <property type="match status" value="1"/>
</dbReference>
<comment type="similarity">
    <text evidence="1">To bacterial alkanal monooxygenase alpha and beta chains.</text>
</comment>
<dbReference type="PANTHER" id="PTHR30137:SF6">
    <property type="entry name" value="LUCIFERASE-LIKE MONOOXYGENASE"/>
    <property type="match status" value="1"/>
</dbReference>
<proteinExistence type="predicted"/>
<evidence type="ECO:0000313" key="3">
    <source>
        <dbReference type="EMBL" id="ANY66224.1"/>
    </source>
</evidence>
<sequence length="342" mass="37867">MTESPSQGKLKLSILDIATIMTGRSAAETLKDSLDRIQLGDQLGYTRYWFAEHHNTENQVSTSPEIMIANAGAHTKNIRVGAGGIMLPNHSPLKVVENFLTLEAMYPKRIDLGIGRAAGTDGLTALALRRSRDAVNSYDFPEQLDETLAFFSKDFPSDHPFSQITPFPGESSMPDIYMLGSSNGGVQFAIQKGLGFVFASYLAPHLAVPMLRAYKENFKPSKFLSKPQSMMSMIVITAETDEEAQYLAGPVELFWAKLQTSGTIPTFPTLEEASRHTYSPAEESARKQNKDRFIIGGINKVAAQLERLAEQAMIDEVMLLDFYTEKDASHNAYRLLAKAFLQ</sequence>
<dbReference type="NCBIfam" id="TIGR03558">
    <property type="entry name" value="oxido_grp_1"/>
    <property type="match status" value="1"/>
</dbReference>
<dbReference type="AlphaFoldDB" id="A0A1B2DET5"/>
<evidence type="ECO:0000259" key="2">
    <source>
        <dbReference type="Pfam" id="PF00296"/>
    </source>
</evidence>
<dbReference type="InterPro" id="IPR011251">
    <property type="entry name" value="Luciferase-like_dom"/>
</dbReference>
<dbReference type="EMBL" id="CP016808">
    <property type="protein sequence ID" value="ANY66224.1"/>
    <property type="molecule type" value="Genomic_DNA"/>
</dbReference>
<organism evidence="3">
    <name type="scientific">Paenibacillus sp. BIHB 4019</name>
    <dbReference type="NCBI Taxonomy" id="1870819"/>
    <lineage>
        <taxon>Bacteria</taxon>
        <taxon>Bacillati</taxon>
        <taxon>Bacillota</taxon>
        <taxon>Bacilli</taxon>
        <taxon>Bacillales</taxon>
        <taxon>Paenibacillaceae</taxon>
        <taxon>Paenibacillus</taxon>
    </lineage>
</organism>
<dbReference type="SUPFAM" id="SSF51679">
    <property type="entry name" value="Bacterial luciferase-like"/>
    <property type="match status" value="1"/>
</dbReference>
<feature type="domain" description="Luciferase-like" evidence="2">
    <location>
        <begin position="19"/>
        <end position="307"/>
    </location>
</feature>
<name>A0A1B2DET5_9BACL</name>
<dbReference type="InterPro" id="IPR050766">
    <property type="entry name" value="Bact_Lucif_Oxidored"/>
</dbReference>
<dbReference type="InterPro" id="IPR036661">
    <property type="entry name" value="Luciferase-like_sf"/>
</dbReference>
<dbReference type="PANTHER" id="PTHR30137">
    <property type="entry name" value="LUCIFERASE-LIKE MONOOXYGENASE"/>
    <property type="match status" value="1"/>
</dbReference>
<accession>A0A1B2DET5</accession>
<reference evidence="3" key="1">
    <citation type="submission" date="2016-08" db="EMBL/GenBank/DDBJ databases">
        <title>Complete Genome Seqeunce of Paenibacillus sp. BIHB 4019 from tea rhizoplane.</title>
        <authorList>
            <person name="Thakur R."/>
            <person name="Swarnkar M.K."/>
            <person name="Gulati A."/>
        </authorList>
    </citation>
    <scope>NUCLEOTIDE SEQUENCE [LARGE SCALE GENOMIC DNA]</scope>
    <source>
        <strain evidence="3">BIHB4019</strain>
    </source>
</reference>
<protein>
    <submittedName>
        <fullName evidence="3">Luciferase</fullName>
    </submittedName>
</protein>
<dbReference type="RefSeq" id="WP_099517593.1">
    <property type="nucleotide sequence ID" value="NZ_CP016808.1"/>
</dbReference>
<dbReference type="Gene3D" id="3.20.20.30">
    <property type="entry name" value="Luciferase-like domain"/>
    <property type="match status" value="1"/>
</dbReference>
<gene>
    <name evidence="3" type="ORF">BBD42_06915</name>
</gene>
<dbReference type="GO" id="GO:0016705">
    <property type="term" value="F:oxidoreductase activity, acting on paired donors, with incorporation or reduction of molecular oxygen"/>
    <property type="evidence" value="ECO:0007669"/>
    <property type="project" value="InterPro"/>
</dbReference>